<feature type="transmembrane region" description="Helical" evidence="8">
    <location>
        <begin position="502"/>
        <end position="522"/>
    </location>
</feature>
<dbReference type="PROSITE" id="PS01023">
    <property type="entry name" value="PTR2_2"/>
    <property type="match status" value="1"/>
</dbReference>
<keyword evidence="4 7" id="KW-0812">Transmembrane</keyword>
<reference evidence="9 10" key="1">
    <citation type="submission" date="2019-06" db="EMBL/GenBank/DDBJ databases">
        <title>Draft genome sequence of the filamentous fungus Phialemoniopsis curvata isolated from diesel fuel.</title>
        <authorList>
            <person name="Varaljay V.A."/>
            <person name="Lyon W.J."/>
            <person name="Crouch A.L."/>
            <person name="Drake C.E."/>
            <person name="Hollomon J.M."/>
            <person name="Nadeau L.J."/>
            <person name="Nunn H.S."/>
            <person name="Stevenson B.S."/>
            <person name="Bojanowski C.L."/>
            <person name="Crookes-Goodson W.J."/>
        </authorList>
    </citation>
    <scope>NUCLEOTIDE SEQUENCE [LARGE SCALE GENOMIC DNA]</scope>
    <source>
        <strain evidence="9 10">D216</strain>
    </source>
</reference>
<comment type="caution">
    <text evidence="9">The sequence shown here is derived from an EMBL/GenBank/DDBJ whole genome shotgun (WGS) entry which is preliminary data.</text>
</comment>
<evidence type="ECO:0000256" key="7">
    <source>
        <dbReference type="RuleBase" id="RU003755"/>
    </source>
</evidence>
<feature type="transmembrane region" description="Helical" evidence="8">
    <location>
        <begin position="273"/>
        <end position="294"/>
    </location>
</feature>
<keyword evidence="10" id="KW-1185">Reference proteome</keyword>
<keyword evidence="5 8" id="KW-1133">Transmembrane helix</keyword>
<sequence length="629" mass="69893">MADIENVLIGQQQMRGAASDIKVEEAAVEAGNEKEDASSKEQGSVVYHHGHALPTEEELHSLRRVADRIPWSIYTIAFVELCERFSYYGTIAVFTNFIQWPMPKGSTTGSSGGSGQPGAMGFGQRASTGLTTFNSFWGYTMPLFGAWIADSRLGRYKTIAWALAIDIFGHAVLFTSAMPPVLKKPEASMGAFIIGIIAMGIGTGGFKPNVNPLIIEQLPADRMRVRTLPTGERVIVDPAVTASRVYNYFYLFINLGAIFGQLGMVYAEYYVGFWLSFLLPTILLSFCPAVMWWGRKRYHREPPSGSVLGKATKLFFMANRTRWSLNPVTTYKRLHDGTFWENVKPSRFPPGLRPPWMTFDDNWVEEVRRGFHACAVFLWYPLFWICYNQMTNNLISQAAVMQLNGIPNDILTNLNPLTLVFLIPAIDLLFYPFLRKMRIRFTPIKRIATGYFVAACAMVWSAVVQYYIYKKSPCGYYASGDLPDGERCPPAPITVWAQSGSYVLIGLSEVFTLITSLEYAYSKAPSNMRSMVQSIALFMNAIASAIGFALVSLSAVSLGFSAHLASHLFLTDKSSQDPLLVWNYSVVAILAAIGGACFYLQFRGLDKKEDELNNLPKGNFAAGNNTEAG</sequence>
<feature type="transmembrane region" description="Helical" evidence="8">
    <location>
        <begin position="534"/>
        <end position="560"/>
    </location>
</feature>
<dbReference type="FunCoup" id="A0A507APE8">
    <property type="interactions" value="1042"/>
</dbReference>
<feature type="transmembrane region" description="Helical" evidence="8">
    <location>
        <begin position="187"/>
        <end position="206"/>
    </location>
</feature>
<evidence type="ECO:0000256" key="1">
    <source>
        <dbReference type="ARBA" id="ARBA00004141"/>
    </source>
</evidence>
<dbReference type="InParanoid" id="A0A507APE8"/>
<evidence type="ECO:0000256" key="4">
    <source>
        <dbReference type="ARBA" id="ARBA00022692"/>
    </source>
</evidence>
<dbReference type="InterPro" id="IPR000109">
    <property type="entry name" value="POT_fam"/>
</dbReference>
<dbReference type="FunFam" id="1.20.1250.20:FF:000085">
    <property type="entry name" value="MFS peptide transporter Ptr2"/>
    <property type="match status" value="1"/>
</dbReference>
<dbReference type="GO" id="GO:0071916">
    <property type="term" value="F:dipeptide transmembrane transporter activity"/>
    <property type="evidence" value="ECO:0007669"/>
    <property type="project" value="UniProtKB-ARBA"/>
</dbReference>
<keyword evidence="6 8" id="KW-0472">Membrane</keyword>
<dbReference type="Gene3D" id="1.20.1250.20">
    <property type="entry name" value="MFS general substrate transporter like domains"/>
    <property type="match status" value="1"/>
</dbReference>
<evidence type="ECO:0000256" key="5">
    <source>
        <dbReference type="ARBA" id="ARBA00022989"/>
    </source>
</evidence>
<feature type="transmembrane region" description="Helical" evidence="8">
    <location>
        <begin position="446"/>
        <end position="468"/>
    </location>
</feature>
<dbReference type="InterPro" id="IPR018456">
    <property type="entry name" value="PTR2_symporter_CS"/>
</dbReference>
<organism evidence="9 10">
    <name type="scientific">Thyridium curvatum</name>
    <dbReference type="NCBI Taxonomy" id="1093900"/>
    <lineage>
        <taxon>Eukaryota</taxon>
        <taxon>Fungi</taxon>
        <taxon>Dikarya</taxon>
        <taxon>Ascomycota</taxon>
        <taxon>Pezizomycotina</taxon>
        <taxon>Sordariomycetes</taxon>
        <taxon>Sordariomycetidae</taxon>
        <taxon>Thyridiales</taxon>
        <taxon>Thyridiaceae</taxon>
        <taxon>Thyridium</taxon>
    </lineage>
</organism>
<evidence type="ECO:0000256" key="8">
    <source>
        <dbReference type="SAM" id="Phobius"/>
    </source>
</evidence>
<feature type="transmembrane region" description="Helical" evidence="8">
    <location>
        <begin position="370"/>
        <end position="390"/>
    </location>
</feature>
<keyword evidence="3 7" id="KW-0813">Transport</keyword>
<evidence type="ECO:0000313" key="9">
    <source>
        <dbReference type="EMBL" id="TPX08596.1"/>
    </source>
</evidence>
<evidence type="ECO:0000256" key="2">
    <source>
        <dbReference type="ARBA" id="ARBA00005982"/>
    </source>
</evidence>
<dbReference type="GO" id="GO:0005886">
    <property type="term" value="C:plasma membrane"/>
    <property type="evidence" value="ECO:0007669"/>
    <property type="project" value="UniProtKB-ARBA"/>
</dbReference>
<evidence type="ECO:0000256" key="3">
    <source>
        <dbReference type="ARBA" id="ARBA00022448"/>
    </source>
</evidence>
<dbReference type="SUPFAM" id="SSF103473">
    <property type="entry name" value="MFS general substrate transporter"/>
    <property type="match status" value="1"/>
</dbReference>
<name>A0A507APE8_9PEZI</name>
<protein>
    <submittedName>
        <fullName evidence="9">Uncharacterized protein</fullName>
    </submittedName>
</protein>
<dbReference type="Proteomes" id="UP000319257">
    <property type="component" value="Unassembled WGS sequence"/>
</dbReference>
<accession>A0A507APE8</accession>
<dbReference type="RefSeq" id="XP_030990307.1">
    <property type="nucleotide sequence ID" value="XM_031144952.1"/>
</dbReference>
<evidence type="ECO:0000256" key="6">
    <source>
        <dbReference type="ARBA" id="ARBA00023136"/>
    </source>
</evidence>
<dbReference type="EMBL" id="SKBQ01000076">
    <property type="protein sequence ID" value="TPX08596.1"/>
    <property type="molecule type" value="Genomic_DNA"/>
</dbReference>
<comment type="similarity">
    <text evidence="2 7">Belongs to the major facilitator superfamily. Proton-dependent oligopeptide transporter (POT/PTR) (TC 2.A.17) family.</text>
</comment>
<feature type="transmembrane region" description="Helical" evidence="8">
    <location>
        <begin position="248"/>
        <end position="267"/>
    </location>
</feature>
<dbReference type="GeneID" id="41977382"/>
<dbReference type="OrthoDB" id="8904098at2759"/>
<gene>
    <name evidence="9" type="ORF">E0L32_009935</name>
</gene>
<feature type="transmembrane region" description="Helical" evidence="8">
    <location>
        <begin position="410"/>
        <end position="434"/>
    </location>
</feature>
<dbReference type="AlphaFoldDB" id="A0A507APE8"/>
<dbReference type="InterPro" id="IPR036259">
    <property type="entry name" value="MFS_trans_sf"/>
</dbReference>
<evidence type="ECO:0000313" key="10">
    <source>
        <dbReference type="Proteomes" id="UP000319257"/>
    </source>
</evidence>
<dbReference type="Pfam" id="PF00854">
    <property type="entry name" value="PTR2"/>
    <property type="match status" value="1"/>
</dbReference>
<proteinExistence type="inferred from homology"/>
<comment type="subcellular location">
    <subcellularLocation>
        <location evidence="1 7">Membrane</location>
        <topology evidence="1 7">Multi-pass membrane protein</topology>
    </subcellularLocation>
</comment>
<feature type="transmembrane region" description="Helical" evidence="8">
    <location>
        <begin position="159"/>
        <end position="181"/>
    </location>
</feature>
<dbReference type="PANTHER" id="PTHR11654">
    <property type="entry name" value="OLIGOPEPTIDE TRANSPORTER-RELATED"/>
    <property type="match status" value="1"/>
</dbReference>
<feature type="transmembrane region" description="Helical" evidence="8">
    <location>
        <begin position="580"/>
        <end position="600"/>
    </location>
</feature>